<evidence type="ECO:0000259" key="3">
    <source>
        <dbReference type="Pfam" id="PF00135"/>
    </source>
</evidence>
<dbReference type="Proteomes" id="UP000037510">
    <property type="component" value="Unassembled WGS sequence"/>
</dbReference>
<feature type="domain" description="Carboxylesterase type B" evidence="3">
    <location>
        <begin position="45"/>
        <end position="514"/>
    </location>
</feature>
<evidence type="ECO:0000313" key="4">
    <source>
        <dbReference type="EMBL" id="KOB64108.1"/>
    </source>
</evidence>
<dbReference type="Gene3D" id="3.40.50.1820">
    <property type="entry name" value="alpha/beta hydrolase"/>
    <property type="match status" value="1"/>
</dbReference>
<accession>A0A0L7KL82</accession>
<dbReference type="Pfam" id="PF00135">
    <property type="entry name" value="COesterase"/>
    <property type="match status" value="1"/>
</dbReference>
<dbReference type="STRING" id="104452.A0A0L7KL82"/>
<dbReference type="PANTHER" id="PTHR11559">
    <property type="entry name" value="CARBOXYLESTERASE"/>
    <property type="match status" value="1"/>
</dbReference>
<gene>
    <name evidence="4" type="ORF">OBRU01_25096</name>
</gene>
<dbReference type="ESTHER" id="9neop-a0a0l7kl82">
    <property type="family name" value="Carb_B_Arthropoda"/>
</dbReference>
<reference evidence="4 5" key="1">
    <citation type="journal article" date="2015" name="Genome Biol. Evol.">
        <title>The genome of winter moth (Operophtera brumata) provides a genomic perspective on sexual dimorphism and phenology.</title>
        <authorList>
            <person name="Derks M.F."/>
            <person name="Smit S."/>
            <person name="Salis L."/>
            <person name="Schijlen E."/>
            <person name="Bossers A."/>
            <person name="Mateman C."/>
            <person name="Pijl A.S."/>
            <person name="de Ridder D."/>
            <person name="Groenen M.A."/>
            <person name="Visser M.E."/>
            <person name="Megens H.J."/>
        </authorList>
    </citation>
    <scope>NUCLEOTIDE SEQUENCE [LARGE SCALE GENOMIC DNA]</scope>
    <source>
        <strain evidence="4">WM2013NL</strain>
        <tissue evidence="4">Head and thorax</tissue>
    </source>
</reference>
<sequence>MWCELVLFVAVAVSRGAGLDVLEPRLVHIEQGPVRGYQDPSTGAPLPPPKWIEPIGEDKHIVCPQIYSALLMGKDMREDCLFANVYVPETKKNNLPVIVYVHGGGFQIGYGDMFLPTMFMKRHRKFICVTFNYRLGVLGFLCLGTKGTPGNAGMKDQVCLLRWVKQNIACFGGNPDDVTIASPSAGSMSVELLMLSKTTEGLFNKVIAESGASTGPIAVQIDPLDVAKWFAISLGFDSDDVNSDIYDLEKFLKSLPVDKLYNVTNAIINTNSTLGFVPCVERKTGFDVFMDKQPADIIKHCGYRRVPMLYGFCNMEGLLDIGMFPLWKSKMNEKFSDFLPADLKFSNDDEKEEVAKCIKYDYFGDKNISETTILQYTDYFTDIQIAYPMLRSAKLLQKNGHKEIYFYEYSYFDDATPVVPYTNVRGANHCAQTLTVLDYRQLTNPLANLPDEYKRIRDVCQEMWCNFILTGKPVPEGSSLPAWPPMQGDRSPHMSLGIEVQLKDKLLENRSRIWDNIYSNFCRAPEAPPAPPRRKCRRIPKRCCRVNP</sequence>
<comment type="caution">
    <text evidence="4">The sequence shown here is derived from an EMBL/GenBank/DDBJ whole genome shotgun (WGS) entry which is preliminary data.</text>
</comment>
<name>A0A0L7KL82_OPEBR</name>
<evidence type="ECO:0000256" key="2">
    <source>
        <dbReference type="SAM" id="SignalP"/>
    </source>
</evidence>
<dbReference type="AlphaFoldDB" id="A0A0L7KL82"/>
<keyword evidence="5" id="KW-1185">Reference proteome</keyword>
<feature type="signal peptide" evidence="2">
    <location>
        <begin position="1"/>
        <end position="18"/>
    </location>
</feature>
<protein>
    <submittedName>
        <fullName evidence="4">Carboxylesterase</fullName>
    </submittedName>
</protein>
<evidence type="ECO:0000313" key="5">
    <source>
        <dbReference type="Proteomes" id="UP000037510"/>
    </source>
</evidence>
<dbReference type="InterPro" id="IPR050309">
    <property type="entry name" value="Type-B_Carboxylest/Lipase"/>
</dbReference>
<keyword evidence="1" id="KW-0325">Glycoprotein</keyword>
<proteinExistence type="predicted"/>
<evidence type="ECO:0000256" key="1">
    <source>
        <dbReference type="ARBA" id="ARBA00023180"/>
    </source>
</evidence>
<dbReference type="InterPro" id="IPR002018">
    <property type="entry name" value="CarbesteraseB"/>
</dbReference>
<keyword evidence="2" id="KW-0732">Signal</keyword>
<dbReference type="EMBL" id="JTDY01009095">
    <property type="protein sequence ID" value="KOB64108.1"/>
    <property type="molecule type" value="Genomic_DNA"/>
</dbReference>
<dbReference type="InterPro" id="IPR029058">
    <property type="entry name" value="AB_hydrolase_fold"/>
</dbReference>
<feature type="chain" id="PRO_5005572717" evidence="2">
    <location>
        <begin position="19"/>
        <end position="548"/>
    </location>
</feature>
<dbReference type="SUPFAM" id="SSF53474">
    <property type="entry name" value="alpha/beta-Hydrolases"/>
    <property type="match status" value="1"/>
</dbReference>
<organism evidence="4 5">
    <name type="scientific">Operophtera brumata</name>
    <name type="common">Winter moth</name>
    <name type="synonym">Phalaena brumata</name>
    <dbReference type="NCBI Taxonomy" id="104452"/>
    <lineage>
        <taxon>Eukaryota</taxon>
        <taxon>Metazoa</taxon>
        <taxon>Ecdysozoa</taxon>
        <taxon>Arthropoda</taxon>
        <taxon>Hexapoda</taxon>
        <taxon>Insecta</taxon>
        <taxon>Pterygota</taxon>
        <taxon>Neoptera</taxon>
        <taxon>Endopterygota</taxon>
        <taxon>Lepidoptera</taxon>
        <taxon>Glossata</taxon>
        <taxon>Ditrysia</taxon>
        <taxon>Geometroidea</taxon>
        <taxon>Geometridae</taxon>
        <taxon>Larentiinae</taxon>
        <taxon>Operophtera</taxon>
    </lineage>
</organism>